<dbReference type="PANTHER" id="PTHR12369:SF13">
    <property type="entry name" value="HEXOSYLTRANSFERASE"/>
    <property type="match status" value="1"/>
</dbReference>
<evidence type="ECO:0000313" key="10">
    <source>
        <dbReference type="EMBL" id="VDL81699.1"/>
    </source>
</evidence>
<keyword evidence="5 9" id="KW-0735">Signal-anchor</keyword>
<proteinExistence type="inferred from homology"/>
<dbReference type="InterPro" id="IPR008428">
    <property type="entry name" value="Chond_GalNAc"/>
</dbReference>
<dbReference type="Proteomes" id="UP000271162">
    <property type="component" value="Unassembled WGS sequence"/>
</dbReference>
<dbReference type="Pfam" id="PF05679">
    <property type="entry name" value="CHGN"/>
    <property type="match status" value="1"/>
</dbReference>
<reference evidence="10 11" key="2">
    <citation type="submission" date="2018-11" db="EMBL/GenBank/DDBJ databases">
        <authorList>
            <consortium name="Pathogen Informatics"/>
        </authorList>
    </citation>
    <scope>NUCLEOTIDE SEQUENCE [LARGE SCALE GENOMIC DNA]</scope>
</reference>
<comment type="subcellular location">
    <subcellularLocation>
        <location evidence="1 9">Golgi apparatus</location>
        <location evidence="1 9">Golgi stack membrane</location>
        <topology evidence="1 9">Single-pass type II membrane protein</topology>
    </subcellularLocation>
</comment>
<keyword evidence="4" id="KW-0812">Transmembrane</keyword>
<dbReference type="EMBL" id="UYSL01023100">
    <property type="protein sequence ID" value="VDL81699.1"/>
    <property type="molecule type" value="Genomic_DNA"/>
</dbReference>
<accession>A0A0N4YLI7</accession>
<evidence type="ECO:0000256" key="6">
    <source>
        <dbReference type="ARBA" id="ARBA00022989"/>
    </source>
</evidence>
<evidence type="ECO:0000313" key="12">
    <source>
        <dbReference type="WBParaSite" id="NBR_0001797801-mRNA-1"/>
    </source>
</evidence>
<dbReference type="PANTHER" id="PTHR12369">
    <property type="entry name" value="CHONDROITIN SYNTHASE"/>
    <property type="match status" value="1"/>
</dbReference>
<evidence type="ECO:0000256" key="8">
    <source>
        <dbReference type="ARBA" id="ARBA00023136"/>
    </source>
</evidence>
<protein>
    <recommendedName>
        <fullName evidence="9">Hexosyltransferase</fullName>
        <ecNumber evidence="9">2.4.1.-</ecNumber>
    </recommendedName>
</protein>
<keyword evidence="3 9" id="KW-0808">Transferase</keyword>
<reference evidence="12" key="1">
    <citation type="submission" date="2017-02" db="UniProtKB">
        <authorList>
            <consortium name="WormBaseParasite"/>
        </authorList>
    </citation>
    <scope>IDENTIFICATION</scope>
</reference>
<keyword evidence="11" id="KW-1185">Reference proteome</keyword>
<evidence type="ECO:0000256" key="1">
    <source>
        <dbReference type="ARBA" id="ARBA00004447"/>
    </source>
</evidence>
<gene>
    <name evidence="10" type="ORF">NBR_LOCUS17979</name>
</gene>
<dbReference type="EC" id="2.4.1.-" evidence="9"/>
<dbReference type="WBParaSite" id="NBR_0001797801-mRNA-1">
    <property type="protein sequence ID" value="NBR_0001797801-mRNA-1"/>
    <property type="gene ID" value="NBR_0001797801"/>
</dbReference>
<dbReference type="GO" id="GO:0032580">
    <property type="term" value="C:Golgi cisterna membrane"/>
    <property type="evidence" value="ECO:0007669"/>
    <property type="project" value="UniProtKB-SubCell"/>
</dbReference>
<keyword evidence="7 9" id="KW-0333">Golgi apparatus</keyword>
<dbReference type="GO" id="GO:0047238">
    <property type="term" value="F:glucuronosyl-N-acetylgalactosaminyl-proteoglycan 4-beta-N-acetylgalactosaminyltransferase activity"/>
    <property type="evidence" value="ECO:0007669"/>
    <property type="project" value="TreeGrafter"/>
</dbReference>
<evidence type="ECO:0000256" key="5">
    <source>
        <dbReference type="ARBA" id="ARBA00022968"/>
    </source>
</evidence>
<evidence type="ECO:0000256" key="3">
    <source>
        <dbReference type="ARBA" id="ARBA00022679"/>
    </source>
</evidence>
<comment type="similarity">
    <text evidence="2 9">Belongs to the chondroitin N-acetylgalactosaminyltransferase family.</text>
</comment>
<keyword evidence="6" id="KW-1133">Transmembrane helix</keyword>
<sequence>MAVYGSDYVVMRPKLAGKRLDLVTAFLNQDEVHVLRAVEPTLRLRYHQRTCDSDLVEDDYSRCMASKRENIAAKDQLARLLFHEE</sequence>
<keyword evidence="8" id="KW-0472">Membrane</keyword>
<dbReference type="AlphaFoldDB" id="A0A0N4YLI7"/>
<organism evidence="12">
    <name type="scientific">Nippostrongylus brasiliensis</name>
    <name type="common">Rat hookworm</name>
    <dbReference type="NCBI Taxonomy" id="27835"/>
    <lineage>
        <taxon>Eukaryota</taxon>
        <taxon>Metazoa</taxon>
        <taxon>Ecdysozoa</taxon>
        <taxon>Nematoda</taxon>
        <taxon>Chromadorea</taxon>
        <taxon>Rhabditida</taxon>
        <taxon>Rhabditina</taxon>
        <taxon>Rhabditomorpha</taxon>
        <taxon>Strongyloidea</taxon>
        <taxon>Heligmosomidae</taxon>
        <taxon>Nippostrongylus</taxon>
    </lineage>
</organism>
<evidence type="ECO:0000256" key="7">
    <source>
        <dbReference type="ARBA" id="ARBA00023034"/>
    </source>
</evidence>
<evidence type="ECO:0000256" key="4">
    <source>
        <dbReference type="ARBA" id="ARBA00022692"/>
    </source>
</evidence>
<evidence type="ECO:0000313" key="11">
    <source>
        <dbReference type="Proteomes" id="UP000271162"/>
    </source>
</evidence>
<dbReference type="STRING" id="27835.A0A0N4YLI7"/>
<name>A0A0N4YLI7_NIPBR</name>
<evidence type="ECO:0000256" key="2">
    <source>
        <dbReference type="ARBA" id="ARBA00009239"/>
    </source>
</evidence>
<dbReference type="InterPro" id="IPR051227">
    <property type="entry name" value="CS_glycosyltransferase"/>
</dbReference>
<evidence type="ECO:0000256" key="9">
    <source>
        <dbReference type="RuleBase" id="RU364016"/>
    </source>
</evidence>